<dbReference type="InterPro" id="IPR015889">
    <property type="entry name" value="Intradiol_dOase_core"/>
</dbReference>
<evidence type="ECO:0000313" key="3">
    <source>
        <dbReference type="Proteomes" id="UP000603200"/>
    </source>
</evidence>
<evidence type="ECO:0008006" key="4">
    <source>
        <dbReference type="Google" id="ProtNLM"/>
    </source>
</evidence>
<name>A0ABQ3ZUR8_9ACTN</name>
<keyword evidence="3" id="KW-1185">Reference proteome</keyword>
<dbReference type="Proteomes" id="UP000603200">
    <property type="component" value="Unassembled WGS sequence"/>
</dbReference>
<feature type="region of interest" description="Disordered" evidence="1">
    <location>
        <begin position="120"/>
        <end position="184"/>
    </location>
</feature>
<dbReference type="InterPro" id="IPR006311">
    <property type="entry name" value="TAT_signal"/>
</dbReference>
<reference evidence="2 3" key="1">
    <citation type="submission" date="2021-01" db="EMBL/GenBank/DDBJ databases">
        <title>Whole genome shotgun sequence of Actinoplanes humidus NBRC 14915.</title>
        <authorList>
            <person name="Komaki H."/>
            <person name="Tamura T."/>
        </authorList>
    </citation>
    <scope>NUCLEOTIDE SEQUENCE [LARGE SCALE GENOMIC DNA]</scope>
    <source>
        <strain evidence="2 3">NBRC 14915</strain>
    </source>
</reference>
<dbReference type="Gene3D" id="2.60.130.10">
    <property type="entry name" value="Aromatic compound dioxygenase"/>
    <property type="match status" value="1"/>
</dbReference>
<sequence>MTNVTRRTALTAAGAVSLGVVGITSIVSTAFGTSSGDAFLETARAGACTLTPEVTEGPYYLPLEIVRKNITEGRPGLPLTLRVKVIDYATCKVIQGAVLDIWHCSALGVYSGYDATTLPGGPGGGSPDPSGGPGGGPGGPGGPGPGMPPSGFPGGPPGGPSGGPPGGPSGGPEGGAGGHATPTTSETFLRGVQMTDHTGRAEFTTIFPGWYQGRTVHLHAKVHVGSYLTGGTAKSGHVSHTGQFFFPERLTSRVATLKPYRTNTTERTTNDIDIHFNAGGSAGLLKVLQQHKDFSKGLIASVTVAVDPEATPATI</sequence>
<gene>
    <name evidence="2" type="ORF">Ahu01nite_053860</name>
</gene>
<feature type="compositionally biased region" description="Gly residues" evidence="1">
    <location>
        <begin position="120"/>
        <end position="139"/>
    </location>
</feature>
<evidence type="ECO:0000313" key="2">
    <source>
        <dbReference type="EMBL" id="GIE22284.1"/>
    </source>
</evidence>
<dbReference type="PANTHER" id="PTHR34315">
    <property type="match status" value="1"/>
</dbReference>
<feature type="compositionally biased region" description="Gly residues" evidence="1">
    <location>
        <begin position="168"/>
        <end position="178"/>
    </location>
</feature>
<feature type="compositionally biased region" description="Pro residues" evidence="1">
    <location>
        <begin position="140"/>
        <end position="167"/>
    </location>
</feature>
<dbReference type="RefSeq" id="WP_203839373.1">
    <property type="nucleotide sequence ID" value="NZ_BAAATV010000012.1"/>
</dbReference>
<proteinExistence type="predicted"/>
<evidence type="ECO:0000256" key="1">
    <source>
        <dbReference type="SAM" id="MobiDB-lite"/>
    </source>
</evidence>
<accession>A0ABQ3ZUR8</accession>
<dbReference type="CDD" id="cd03457">
    <property type="entry name" value="intradiol_dioxygenase_like"/>
    <property type="match status" value="1"/>
</dbReference>
<comment type="caution">
    <text evidence="2">The sequence shown here is derived from an EMBL/GenBank/DDBJ whole genome shotgun (WGS) entry which is preliminary data.</text>
</comment>
<dbReference type="EMBL" id="BOMN01000070">
    <property type="protein sequence ID" value="GIE22284.1"/>
    <property type="molecule type" value="Genomic_DNA"/>
</dbReference>
<protein>
    <recommendedName>
        <fullName evidence="4">Dioxygenase-like protein</fullName>
    </recommendedName>
</protein>
<dbReference type="PANTHER" id="PTHR34315:SF1">
    <property type="entry name" value="INTRADIOL RING-CLEAVAGE DIOXYGENASES DOMAIN-CONTAINING PROTEIN-RELATED"/>
    <property type="match status" value="1"/>
</dbReference>
<dbReference type="SUPFAM" id="SSF49482">
    <property type="entry name" value="Aromatic compound dioxygenase"/>
    <property type="match status" value="2"/>
</dbReference>
<organism evidence="2 3">
    <name type="scientific">Winogradskya humida</name>
    <dbReference type="NCBI Taxonomy" id="113566"/>
    <lineage>
        <taxon>Bacteria</taxon>
        <taxon>Bacillati</taxon>
        <taxon>Actinomycetota</taxon>
        <taxon>Actinomycetes</taxon>
        <taxon>Micromonosporales</taxon>
        <taxon>Micromonosporaceae</taxon>
        <taxon>Winogradskya</taxon>
    </lineage>
</organism>
<dbReference type="PROSITE" id="PS51318">
    <property type="entry name" value="TAT"/>
    <property type="match status" value="1"/>
</dbReference>